<comment type="similarity">
    <text evidence="1">Belongs to the UPF0065 (bug) family.</text>
</comment>
<organism evidence="3 4">
    <name type="scientific">Falsiroseomonas selenitidurans</name>
    <dbReference type="NCBI Taxonomy" id="2716335"/>
    <lineage>
        <taxon>Bacteria</taxon>
        <taxon>Pseudomonadati</taxon>
        <taxon>Pseudomonadota</taxon>
        <taxon>Alphaproteobacteria</taxon>
        <taxon>Acetobacterales</taxon>
        <taxon>Roseomonadaceae</taxon>
        <taxon>Falsiroseomonas</taxon>
    </lineage>
</organism>
<feature type="signal peptide" evidence="2">
    <location>
        <begin position="1"/>
        <end position="24"/>
    </location>
</feature>
<proteinExistence type="inferred from homology"/>
<dbReference type="EMBL" id="JAAVNE010000057">
    <property type="protein sequence ID" value="NKC33888.1"/>
    <property type="molecule type" value="Genomic_DNA"/>
</dbReference>
<dbReference type="PANTHER" id="PTHR42928">
    <property type="entry name" value="TRICARBOXYLATE-BINDING PROTEIN"/>
    <property type="match status" value="1"/>
</dbReference>
<dbReference type="InterPro" id="IPR005064">
    <property type="entry name" value="BUG"/>
</dbReference>
<accession>A0ABX1EAA1</accession>
<dbReference type="Proteomes" id="UP000787635">
    <property type="component" value="Unassembled WGS sequence"/>
</dbReference>
<sequence>MIRRRAFPLLLAAPALLGRASAQAGWPDRPVKLVIPFPPGNTADIVARLLTEGLAARLGHPIVVENRVGAAGTLGVEAVARARDGHSFLLTTASPLVISPAVQRVSYDPVHDFVPVSRLGSIAVMLVGRNDLPAATLMELVALLRANPGRFEYASVGPGTFTHLTMELFRTAIGAEVTHVPYRGAGAAHADLIGGRVALMFDSIASANAQVAAGRLRGFAVSTPERSPFAPAVPTVRESGIATLQGFDVAVWAGLLAPAGTPPAVVAHLGQAVSAELARPEFQERLRMQSIAPQAPEAPEAFARILRREVAQWTRLARELQLDVG</sequence>
<dbReference type="RefSeq" id="WP_168034604.1">
    <property type="nucleotide sequence ID" value="NZ_JAAVNE010000057.1"/>
</dbReference>
<evidence type="ECO:0000313" key="4">
    <source>
        <dbReference type="Proteomes" id="UP000787635"/>
    </source>
</evidence>
<dbReference type="PANTHER" id="PTHR42928:SF5">
    <property type="entry name" value="BLR1237 PROTEIN"/>
    <property type="match status" value="1"/>
</dbReference>
<keyword evidence="2" id="KW-0732">Signal</keyword>
<feature type="chain" id="PRO_5046403638" evidence="2">
    <location>
        <begin position="25"/>
        <end position="325"/>
    </location>
</feature>
<protein>
    <submittedName>
        <fullName evidence="3">Tripartite tricarboxylate transporter substrate binding protein</fullName>
    </submittedName>
</protein>
<gene>
    <name evidence="3" type="ORF">HEQ75_23725</name>
</gene>
<dbReference type="InterPro" id="IPR042100">
    <property type="entry name" value="Bug_dom1"/>
</dbReference>
<dbReference type="SUPFAM" id="SSF53850">
    <property type="entry name" value="Periplasmic binding protein-like II"/>
    <property type="match status" value="1"/>
</dbReference>
<dbReference type="Gene3D" id="3.40.190.150">
    <property type="entry name" value="Bordetella uptake gene, domain 1"/>
    <property type="match status" value="1"/>
</dbReference>
<evidence type="ECO:0000313" key="3">
    <source>
        <dbReference type="EMBL" id="NKC33888.1"/>
    </source>
</evidence>
<name>A0ABX1EAA1_9PROT</name>
<keyword evidence="4" id="KW-1185">Reference proteome</keyword>
<dbReference type="PIRSF" id="PIRSF017082">
    <property type="entry name" value="YflP"/>
    <property type="match status" value="1"/>
</dbReference>
<reference evidence="3 4" key="1">
    <citation type="submission" date="2020-03" db="EMBL/GenBank/DDBJ databases">
        <title>Roseomonas selenitidurans sp. nov. isolated from urban soil.</title>
        <authorList>
            <person name="Liu H."/>
        </authorList>
    </citation>
    <scope>NUCLEOTIDE SEQUENCE [LARGE SCALE GENOMIC DNA]</scope>
    <source>
        <strain evidence="3 4">BU-1</strain>
    </source>
</reference>
<evidence type="ECO:0000256" key="2">
    <source>
        <dbReference type="SAM" id="SignalP"/>
    </source>
</evidence>
<dbReference type="Pfam" id="PF03401">
    <property type="entry name" value="TctC"/>
    <property type="match status" value="1"/>
</dbReference>
<evidence type="ECO:0000256" key="1">
    <source>
        <dbReference type="ARBA" id="ARBA00006987"/>
    </source>
</evidence>
<comment type="caution">
    <text evidence="3">The sequence shown here is derived from an EMBL/GenBank/DDBJ whole genome shotgun (WGS) entry which is preliminary data.</text>
</comment>
<dbReference type="Gene3D" id="3.40.190.10">
    <property type="entry name" value="Periplasmic binding protein-like II"/>
    <property type="match status" value="1"/>
</dbReference>